<dbReference type="PANTHER" id="PTHR20932:SF8">
    <property type="entry name" value="LD22649P"/>
    <property type="match status" value="1"/>
</dbReference>
<evidence type="ECO:0000313" key="3">
    <source>
        <dbReference type="Proteomes" id="UP000800235"/>
    </source>
</evidence>
<dbReference type="OrthoDB" id="2192830at2759"/>
<sequence length="597" mass="63586">RTSSTAAAADSLRPRNRRLISGLSDNGGGTYDNAPSNRIASPRRSPSHSRPDSPSLQVPSKYPSRTSVREIPRSQPFGHTSLGNGSRQSSSGALSGLWGNSWKTLTSTVLGSDSNSQSTLSSMKRRERLETSPRRNAKQSPSQWGPAGSDPGQIGAGTKEERETLVRAAKRKDLLRANGNAFPDSNGNFKRRNSDEFSASSVRPSAQDDRDALVYLHHVRPQDTLMGITIRFNCQPAVLRKANRMWPNDPIQSRKTIVLPVDACGVKGRPVLDPTPINEEEDLLGDDSMNMHESPNASTPTLSNGWGKHDLAYIEPPKPPSEQRPPSSATSTNADAEPPWKHDSWVLLPNEKEPVEIARLPRRDLGFFPRARRKSNTFSDIGTPRLTPTTSIDLPRIPSSPGSAQSEAYAALRPSLSRNRSSSNAAFPATSLFHGPGGVGTLGKNVRIPGPGTDRLNELLGPHLPSVAPPPNQTVFTPWNPGLSYDDDLISFGSGVEGTSASSTPGPGMDFQQFGGSIERWMRKTAKRAATALETSSAAAASKGNAGVMGMGAGSGVADLIELTDAFEIGNEDVERVGNGLDVSTGLTGSSGAALSG</sequence>
<evidence type="ECO:0008006" key="4">
    <source>
        <dbReference type="Google" id="ProtNLM"/>
    </source>
</evidence>
<dbReference type="InterPro" id="IPR018392">
    <property type="entry name" value="LysM"/>
</dbReference>
<dbReference type="Proteomes" id="UP000800235">
    <property type="component" value="Unassembled WGS sequence"/>
</dbReference>
<evidence type="ECO:0000256" key="1">
    <source>
        <dbReference type="SAM" id="MobiDB-lite"/>
    </source>
</evidence>
<dbReference type="Gene3D" id="3.10.350.10">
    <property type="entry name" value="LysM domain"/>
    <property type="match status" value="1"/>
</dbReference>
<keyword evidence="3" id="KW-1185">Reference proteome</keyword>
<feature type="compositionally biased region" description="Polar residues" evidence="1">
    <location>
        <begin position="376"/>
        <end position="392"/>
    </location>
</feature>
<feature type="compositionally biased region" description="Polar residues" evidence="1">
    <location>
        <begin position="108"/>
        <end position="122"/>
    </location>
</feature>
<protein>
    <recommendedName>
        <fullName evidence="4">Carbohydrate-binding module family 50 protein</fullName>
    </recommendedName>
</protein>
<feature type="non-terminal residue" evidence="2">
    <location>
        <position position="597"/>
    </location>
</feature>
<accession>A0A9P4NWE5</accession>
<feature type="compositionally biased region" description="Polar residues" evidence="1">
    <location>
        <begin position="291"/>
        <end position="304"/>
    </location>
</feature>
<dbReference type="AlphaFoldDB" id="A0A9P4NWE5"/>
<feature type="region of interest" description="Disordered" evidence="1">
    <location>
        <begin position="376"/>
        <end position="404"/>
    </location>
</feature>
<proteinExistence type="predicted"/>
<feature type="compositionally biased region" description="Polar residues" evidence="1">
    <location>
        <begin position="77"/>
        <end position="93"/>
    </location>
</feature>
<feature type="region of interest" description="Disordered" evidence="1">
    <location>
        <begin position="578"/>
        <end position="597"/>
    </location>
</feature>
<evidence type="ECO:0000313" key="2">
    <source>
        <dbReference type="EMBL" id="KAF2433569.1"/>
    </source>
</evidence>
<organism evidence="2 3">
    <name type="scientific">Tothia fuscella</name>
    <dbReference type="NCBI Taxonomy" id="1048955"/>
    <lineage>
        <taxon>Eukaryota</taxon>
        <taxon>Fungi</taxon>
        <taxon>Dikarya</taxon>
        <taxon>Ascomycota</taxon>
        <taxon>Pezizomycotina</taxon>
        <taxon>Dothideomycetes</taxon>
        <taxon>Pleosporomycetidae</taxon>
        <taxon>Venturiales</taxon>
        <taxon>Cylindrosympodiaceae</taxon>
        <taxon>Tothia</taxon>
    </lineage>
</organism>
<feature type="region of interest" description="Disordered" evidence="1">
    <location>
        <begin position="270"/>
        <end position="342"/>
    </location>
</feature>
<feature type="compositionally biased region" description="Low complexity" evidence="1">
    <location>
        <begin position="584"/>
        <end position="597"/>
    </location>
</feature>
<dbReference type="SUPFAM" id="SSF54106">
    <property type="entry name" value="LysM domain"/>
    <property type="match status" value="1"/>
</dbReference>
<dbReference type="CDD" id="cd00118">
    <property type="entry name" value="LysM"/>
    <property type="match status" value="1"/>
</dbReference>
<feature type="non-terminal residue" evidence="2">
    <location>
        <position position="1"/>
    </location>
</feature>
<reference evidence="2" key="1">
    <citation type="journal article" date="2020" name="Stud. Mycol.">
        <title>101 Dothideomycetes genomes: a test case for predicting lifestyles and emergence of pathogens.</title>
        <authorList>
            <person name="Haridas S."/>
            <person name="Albert R."/>
            <person name="Binder M."/>
            <person name="Bloem J."/>
            <person name="Labutti K."/>
            <person name="Salamov A."/>
            <person name="Andreopoulos B."/>
            <person name="Baker S."/>
            <person name="Barry K."/>
            <person name="Bills G."/>
            <person name="Bluhm B."/>
            <person name="Cannon C."/>
            <person name="Castanera R."/>
            <person name="Culley D."/>
            <person name="Daum C."/>
            <person name="Ezra D."/>
            <person name="Gonzalez J."/>
            <person name="Henrissat B."/>
            <person name="Kuo A."/>
            <person name="Liang C."/>
            <person name="Lipzen A."/>
            <person name="Lutzoni F."/>
            <person name="Magnuson J."/>
            <person name="Mondo S."/>
            <person name="Nolan M."/>
            <person name="Ohm R."/>
            <person name="Pangilinan J."/>
            <person name="Park H.-J."/>
            <person name="Ramirez L."/>
            <person name="Alfaro M."/>
            <person name="Sun H."/>
            <person name="Tritt A."/>
            <person name="Yoshinaga Y."/>
            <person name="Zwiers L.-H."/>
            <person name="Turgeon B."/>
            <person name="Goodwin S."/>
            <person name="Spatafora J."/>
            <person name="Crous P."/>
            <person name="Grigoriev I."/>
        </authorList>
    </citation>
    <scope>NUCLEOTIDE SEQUENCE</scope>
    <source>
        <strain evidence="2">CBS 130266</strain>
    </source>
</reference>
<dbReference type="EMBL" id="MU007020">
    <property type="protein sequence ID" value="KAF2433569.1"/>
    <property type="molecule type" value="Genomic_DNA"/>
</dbReference>
<feature type="region of interest" description="Disordered" evidence="1">
    <location>
        <begin position="1"/>
        <end position="94"/>
    </location>
</feature>
<feature type="region of interest" description="Disordered" evidence="1">
    <location>
        <begin position="176"/>
        <end position="205"/>
    </location>
</feature>
<dbReference type="InterPro" id="IPR036779">
    <property type="entry name" value="LysM_dom_sf"/>
</dbReference>
<gene>
    <name evidence="2" type="ORF">EJ08DRAFT_572270</name>
</gene>
<feature type="region of interest" description="Disordered" evidence="1">
    <location>
        <begin position="108"/>
        <end position="157"/>
    </location>
</feature>
<dbReference type="PANTHER" id="PTHR20932">
    <property type="entry name" value="LYSM AND PUTATIVE PEPTIDOGLYCAN-BINDING DOMAIN-CONTAINING PROTEIN"/>
    <property type="match status" value="1"/>
</dbReference>
<name>A0A9P4NWE5_9PEZI</name>
<comment type="caution">
    <text evidence="2">The sequence shown here is derived from an EMBL/GenBank/DDBJ whole genome shotgun (WGS) entry which is preliminary data.</text>
</comment>
<dbReference type="InterPro" id="IPR045030">
    <property type="entry name" value="LYSM1-4"/>
</dbReference>